<dbReference type="InterPro" id="IPR014729">
    <property type="entry name" value="Rossmann-like_a/b/a_fold"/>
</dbReference>
<dbReference type="SUPFAM" id="SSF52374">
    <property type="entry name" value="Nucleotidylyl transferase"/>
    <property type="match status" value="1"/>
</dbReference>
<evidence type="ECO:0000256" key="2">
    <source>
        <dbReference type="ARBA" id="ARBA00013165"/>
    </source>
</evidence>
<dbReference type="EC" id="6.1.1.5" evidence="2"/>
<evidence type="ECO:0000256" key="4">
    <source>
        <dbReference type="ARBA" id="ARBA00022741"/>
    </source>
</evidence>
<evidence type="ECO:0000313" key="12">
    <source>
        <dbReference type="EMBL" id="SEU29918.1"/>
    </source>
</evidence>
<dbReference type="InterPro" id="IPR009080">
    <property type="entry name" value="tRNAsynth_Ia_anticodon-bd"/>
</dbReference>
<dbReference type="SUPFAM" id="SSF50677">
    <property type="entry name" value="ValRS/IleRS/LeuRS editing domain"/>
    <property type="match status" value="1"/>
</dbReference>
<keyword evidence="6" id="KW-0648">Protein biosynthesis</keyword>
<dbReference type="GO" id="GO:0006428">
    <property type="term" value="P:isoleucyl-tRNA aminoacylation"/>
    <property type="evidence" value="ECO:0007669"/>
    <property type="project" value="InterPro"/>
</dbReference>
<protein>
    <recommendedName>
        <fullName evidence="2">isoleucine--tRNA ligase</fullName>
        <ecNumber evidence="2">6.1.1.5</ecNumber>
    </recommendedName>
</protein>
<dbReference type="RefSeq" id="WP_093524683.1">
    <property type="nucleotide sequence ID" value="NZ_FOIJ01000015.1"/>
</dbReference>
<dbReference type="Pfam" id="PF08264">
    <property type="entry name" value="Anticodon_1"/>
    <property type="match status" value="1"/>
</dbReference>
<dbReference type="EMBL" id="FOIJ01000015">
    <property type="protein sequence ID" value="SEU29918.1"/>
    <property type="molecule type" value="Genomic_DNA"/>
</dbReference>
<dbReference type="AlphaFoldDB" id="A0A1I0KUR6"/>
<evidence type="ECO:0000256" key="7">
    <source>
        <dbReference type="ARBA" id="ARBA00023146"/>
    </source>
</evidence>
<feature type="domain" description="Aminoacyl-tRNA synthetase class Ia" evidence="10">
    <location>
        <begin position="17"/>
        <end position="610"/>
    </location>
</feature>
<dbReference type="SUPFAM" id="SSF47323">
    <property type="entry name" value="Anticodon-binding domain of a subclass of class I aminoacyl-tRNA synthetases"/>
    <property type="match status" value="1"/>
</dbReference>
<dbReference type="Gene3D" id="1.10.730.20">
    <property type="match status" value="1"/>
</dbReference>
<evidence type="ECO:0000256" key="9">
    <source>
        <dbReference type="ARBA" id="ARBA00048359"/>
    </source>
</evidence>
<evidence type="ECO:0000256" key="3">
    <source>
        <dbReference type="ARBA" id="ARBA00022598"/>
    </source>
</evidence>
<keyword evidence="3" id="KW-0436">Ligase</keyword>
<dbReference type="InterPro" id="IPR002301">
    <property type="entry name" value="Ile-tRNA-ligase"/>
</dbReference>
<dbReference type="GO" id="GO:0002161">
    <property type="term" value="F:aminoacyl-tRNA deacylase activity"/>
    <property type="evidence" value="ECO:0007669"/>
    <property type="project" value="InterPro"/>
</dbReference>
<keyword evidence="4" id="KW-0547">Nucleotide-binding</keyword>
<accession>A0A1I0KUR6</accession>
<keyword evidence="5" id="KW-0067">ATP-binding</keyword>
<dbReference type="PRINTS" id="PR00984">
    <property type="entry name" value="TRNASYNTHILE"/>
</dbReference>
<dbReference type="InterPro" id="IPR002300">
    <property type="entry name" value="aa-tRNA-synth_Ia"/>
</dbReference>
<dbReference type="PANTHER" id="PTHR42765:SF1">
    <property type="entry name" value="ISOLEUCINE--TRNA LIGASE, MITOCHONDRIAL"/>
    <property type="match status" value="1"/>
</dbReference>
<dbReference type="Proteomes" id="UP000199181">
    <property type="component" value="Unassembled WGS sequence"/>
</dbReference>
<dbReference type="Gene3D" id="1.10.10.830">
    <property type="entry name" value="Ile-tRNA synthetase CP2 domain-like"/>
    <property type="match status" value="1"/>
</dbReference>
<dbReference type="Pfam" id="PF00133">
    <property type="entry name" value="tRNA-synt_1"/>
    <property type="match status" value="1"/>
</dbReference>
<dbReference type="GO" id="GO:0005829">
    <property type="term" value="C:cytosol"/>
    <property type="evidence" value="ECO:0007669"/>
    <property type="project" value="TreeGrafter"/>
</dbReference>
<name>A0A1I0KUR6_9BACT</name>
<evidence type="ECO:0000259" key="10">
    <source>
        <dbReference type="Pfam" id="PF00133"/>
    </source>
</evidence>
<evidence type="ECO:0000256" key="1">
    <source>
        <dbReference type="ARBA" id="ARBA00006887"/>
    </source>
</evidence>
<dbReference type="InterPro" id="IPR050081">
    <property type="entry name" value="Ile-tRNA_ligase"/>
</dbReference>
<dbReference type="Gene3D" id="3.40.50.620">
    <property type="entry name" value="HUPs"/>
    <property type="match status" value="2"/>
</dbReference>
<keyword evidence="7 12" id="KW-0030">Aminoacyl-tRNA synthetase</keyword>
<feature type="domain" description="Methionyl/Valyl/Leucyl/Isoleucyl-tRNA synthetase anticodon-binding" evidence="11">
    <location>
        <begin position="689"/>
        <end position="788"/>
    </location>
</feature>
<comment type="catalytic activity">
    <reaction evidence="9">
        <text>tRNA(Ile) + L-isoleucine + ATP = L-isoleucyl-tRNA(Ile) + AMP + diphosphate</text>
        <dbReference type="Rhea" id="RHEA:11060"/>
        <dbReference type="Rhea" id="RHEA-COMP:9666"/>
        <dbReference type="Rhea" id="RHEA-COMP:9695"/>
        <dbReference type="ChEBI" id="CHEBI:30616"/>
        <dbReference type="ChEBI" id="CHEBI:33019"/>
        <dbReference type="ChEBI" id="CHEBI:58045"/>
        <dbReference type="ChEBI" id="CHEBI:78442"/>
        <dbReference type="ChEBI" id="CHEBI:78528"/>
        <dbReference type="ChEBI" id="CHEBI:456215"/>
        <dbReference type="EC" id="6.1.1.5"/>
    </reaction>
</comment>
<reference evidence="13" key="1">
    <citation type="submission" date="2016-10" db="EMBL/GenBank/DDBJ databases">
        <authorList>
            <person name="Varghese N."/>
            <person name="Submissions S."/>
        </authorList>
    </citation>
    <scope>NUCLEOTIDE SEQUENCE [LARGE SCALE GENOMIC DNA]</scope>
    <source>
        <strain evidence="13">DSM 16858</strain>
    </source>
</reference>
<evidence type="ECO:0000259" key="11">
    <source>
        <dbReference type="Pfam" id="PF08264"/>
    </source>
</evidence>
<dbReference type="InterPro" id="IPR009008">
    <property type="entry name" value="Val/Leu/Ile-tRNA-synth_edit"/>
</dbReference>
<organism evidence="12 13">
    <name type="scientific">Stigmatella erecta</name>
    <dbReference type="NCBI Taxonomy" id="83460"/>
    <lineage>
        <taxon>Bacteria</taxon>
        <taxon>Pseudomonadati</taxon>
        <taxon>Myxococcota</taxon>
        <taxon>Myxococcia</taxon>
        <taxon>Myxococcales</taxon>
        <taxon>Cystobacterineae</taxon>
        <taxon>Archangiaceae</taxon>
        <taxon>Stigmatella</taxon>
    </lineage>
</organism>
<comment type="similarity">
    <text evidence="1">Belongs to the class-I aminoacyl-tRNA synthetase family. IleS type 1 subfamily.</text>
</comment>
<evidence type="ECO:0000256" key="5">
    <source>
        <dbReference type="ARBA" id="ARBA00022840"/>
    </source>
</evidence>
<evidence type="ECO:0000313" key="13">
    <source>
        <dbReference type="Proteomes" id="UP000199181"/>
    </source>
</evidence>
<dbReference type="PANTHER" id="PTHR42765">
    <property type="entry name" value="SOLEUCYL-TRNA SYNTHETASE"/>
    <property type="match status" value="1"/>
</dbReference>
<dbReference type="GO" id="GO:0004822">
    <property type="term" value="F:isoleucine-tRNA ligase activity"/>
    <property type="evidence" value="ECO:0007669"/>
    <property type="project" value="UniProtKB-EC"/>
</dbReference>
<comment type="function">
    <text evidence="8">Catalyzes the attachment of isoleucine to tRNA(Ile). As IleRS can inadvertently accommodate and process structurally similar amino acids such as valine, to avoid such errors it has two additional distinct tRNA(Ile)-dependent editing activities. One activity is designated as 'pretransfer' editing and involves the hydrolysis of activated Val-AMP. The other activity is designated 'posttransfer' editing and involves deacylation of mischarged Val-tRNA(Ile).</text>
</comment>
<dbReference type="Gene3D" id="3.90.740.10">
    <property type="entry name" value="Valyl/Leucyl/Isoleucyl-tRNA synthetase, editing domain"/>
    <property type="match status" value="1"/>
</dbReference>
<sequence length="798" mass="86732">MSDSPNPLETEARMAREWAGRGIGARLLERNAGAEPFVLVDGPSEGTGPLSWDAALGRLLTDIAGKFQNLSGRPCGVVPGWSPHGRALEQAVAQRLQAEGVDPRALSREDFQARCRAQALEGLRLQTAAYQRMGVFADWEASCRTMDPAAAAQVMRELATLTRRGLLSRRRRWAYGCAHCQTVLAEDEVEEVPRQSPSLYVAFRVGPELATRMPMLEGREVFFLGWTAAPWTLPVNETLSAHADFEYVFYQLGERVICAARPLLAKVLAEVKGDELVKKTAHLRGGDVETVGFEDFRRILAYASGEDLQHLTYQHPWLERPGRVVLSPHVTDAAGTGLVPTAPVAGEDGEGRPSPVGLEGRYDGSVGAALQGQRVFEADARILDLLEARGALLNARTDTVEHPAPRCRSCLQPAFLVALPQWVLPMDRAPEGPPALREQALEAVSRVQWMPEEGLGRLRRGLEGQTDWSLGQQRRWGVPLPVAFCEGCGEAIASPEVMERVASAVEREGVDVWFRTPVEAFLGAGVRCAGCGGSTFRRETELLDAGFDAACMLPAVLARHPRGPADLCVARSDSRGEPFRRSWLVWVGTRGEVPSRACFTHGAVRATDGTLPVERALEVYGAEPLRLWAATHSYHPEVPLSERLLEGLRQDAAKVREALHRAVSHLEGFEPGGAPGAVLPQEARIREWLAEGVTQIRQAYAQGAFHLVIETVAAFCEDTLSAASFEALREPLSQEGPVRHGAQAVLYEVVSTLVRLLAPVLSFTAEAVWQALPGPRAESVFLAGFPEPTGAPESSPSA</sequence>
<keyword evidence="13" id="KW-1185">Reference proteome</keyword>
<proteinExistence type="inferred from homology"/>
<gene>
    <name evidence="12" type="ORF">SAMN05443639_11518</name>
</gene>
<evidence type="ECO:0000256" key="6">
    <source>
        <dbReference type="ARBA" id="ARBA00022917"/>
    </source>
</evidence>
<dbReference type="InterPro" id="IPR013155">
    <property type="entry name" value="M/V/L/I-tRNA-synth_anticd-bd"/>
</dbReference>
<dbReference type="GO" id="GO:0005524">
    <property type="term" value="F:ATP binding"/>
    <property type="evidence" value="ECO:0007669"/>
    <property type="project" value="UniProtKB-KW"/>
</dbReference>
<evidence type="ECO:0000256" key="8">
    <source>
        <dbReference type="ARBA" id="ARBA00025217"/>
    </source>
</evidence>